<feature type="signal peptide" evidence="5">
    <location>
        <begin position="1"/>
        <end position="19"/>
    </location>
</feature>
<keyword evidence="8" id="KW-1185">Reference proteome</keyword>
<keyword evidence="4" id="KW-0413">Isomerase</keyword>
<dbReference type="InParanoid" id="A0A1E1K468"/>
<keyword evidence="1 5" id="KW-0732">Signal</keyword>
<dbReference type="STRING" id="914237.A0A1E1K468"/>
<protein>
    <recommendedName>
        <fullName evidence="4">peptidylprolyl isomerase</fullName>
        <ecNumber evidence="4">5.2.1.8</ecNumber>
    </recommendedName>
</protein>
<keyword evidence="4" id="KW-0697">Rotamase</keyword>
<evidence type="ECO:0000259" key="6">
    <source>
        <dbReference type="PROSITE" id="PS50059"/>
    </source>
</evidence>
<dbReference type="SUPFAM" id="SSF54534">
    <property type="entry name" value="FKBP-like"/>
    <property type="match status" value="1"/>
</dbReference>
<dbReference type="PROSITE" id="PS50059">
    <property type="entry name" value="FKBP_PPIASE"/>
    <property type="match status" value="1"/>
</dbReference>
<name>A0A1E1K468_9HELO</name>
<evidence type="ECO:0000256" key="2">
    <source>
        <dbReference type="ARBA" id="ARBA00022737"/>
    </source>
</evidence>
<keyword evidence="2" id="KW-0677">Repeat</keyword>
<organism evidence="7 8">
    <name type="scientific">Rhynchosporium graminicola</name>
    <dbReference type="NCBI Taxonomy" id="2792576"/>
    <lineage>
        <taxon>Eukaryota</taxon>
        <taxon>Fungi</taxon>
        <taxon>Dikarya</taxon>
        <taxon>Ascomycota</taxon>
        <taxon>Pezizomycotina</taxon>
        <taxon>Leotiomycetes</taxon>
        <taxon>Helotiales</taxon>
        <taxon>Ploettnerulaceae</taxon>
        <taxon>Rhynchosporium</taxon>
    </lineage>
</organism>
<dbReference type="InterPro" id="IPR001179">
    <property type="entry name" value="PPIase_FKBP_dom"/>
</dbReference>
<gene>
    <name evidence="7" type="ORF">RCO7_10198</name>
</gene>
<sequence length="139" mass="14811">MRFLLTSTLLFTGLNLATADGSDGYIIQIGNGASCPKKTKKGDTVGVNFNATYTNGHPIYTNYPSYGFGPPIPFVFKIGAGQVIKGWELGFLDMCVGNTRKITAPPAFGYGVDALGPIPLNTPLLFYVELKTVTFAPAP</sequence>
<evidence type="ECO:0000256" key="3">
    <source>
        <dbReference type="ARBA" id="ARBA00023180"/>
    </source>
</evidence>
<accession>A0A1E1K468</accession>
<feature type="domain" description="PPIase FKBP-type" evidence="6">
    <location>
        <begin position="42"/>
        <end position="134"/>
    </location>
</feature>
<dbReference type="Gene3D" id="3.10.50.40">
    <property type="match status" value="1"/>
</dbReference>
<evidence type="ECO:0000313" key="8">
    <source>
        <dbReference type="Proteomes" id="UP000178129"/>
    </source>
</evidence>
<comment type="caution">
    <text evidence="7">The sequence shown here is derived from an EMBL/GenBank/DDBJ whole genome shotgun (WGS) entry which is preliminary data.</text>
</comment>
<evidence type="ECO:0000256" key="5">
    <source>
        <dbReference type="SAM" id="SignalP"/>
    </source>
</evidence>
<dbReference type="AlphaFoldDB" id="A0A1E1K468"/>
<dbReference type="PANTHER" id="PTHR46222">
    <property type="entry name" value="PEPTIDYL-PROLYL CIS-TRANS ISOMERASE FKBP7/14"/>
    <property type="match status" value="1"/>
</dbReference>
<dbReference type="Proteomes" id="UP000178129">
    <property type="component" value="Unassembled WGS sequence"/>
</dbReference>
<feature type="chain" id="PRO_5009445612" description="peptidylprolyl isomerase" evidence="5">
    <location>
        <begin position="20"/>
        <end position="139"/>
    </location>
</feature>
<dbReference type="EMBL" id="FJUW01000006">
    <property type="protein sequence ID" value="CZS92791.1"/>
    <property type="molecule type" value="Genomic_DNA"/>
</dbReference>
<dbReference type="Pfam" id="PF00254">
    <property type="entry name" value="FKBP_C"/>
    <property type="match status" value="1"/>
</dbReference>
<comment type="catalytic activity">
    <reaction evidence="4">
        <text>[protein]-peptidylproline (omega=180) = [protein]-peptidylproline (omega=0)</text>
        <dbReference type="Rhea" id="RHEA:16237"/>
        <dbReference type="Rhea" id="RHEA-COMP:10747"/>
        <dbReference type="Rhea" id="RHEA-COMP:10748"/>
        <dbReference type="ChEBI" id="CHEBI:83833"/>
        <dbReference type="ChEBI" id="CHEBI:83834"/>
        <dbReference type="EC" id="5.2.1.8"/>
    </reaction>
</comment>
<evidence type="ECO:0000313" key="7">
    <source>
        <dbReference type="EMBL" id="CZS92791.1"/>
    </source>
</evidence>
<dbReference type="InterPro" id="IPR046357">
    <property type="entry name" value="PPIase_dom_sf"/>
</dbReference>
<dbReference type="EC" id="5.2.1.8" evidence="4"/>
<keyword evidence="3" id="KW-0325">Glycoprotein</keyword>
<proteinExistence type="predicted"/>
<evidence type="ECO:0000256" key="1">
    <source>
        <dbReference type="ARBA" id="ARBA00022729"/>
    </source>
</evidence>
<dbReference type="PANTHER" id="PTHR46222:SF3">
    <property type="entry name" value="PEPTIDYLPROLYL ISOMERASE"/>
    <property type="match status" value="1"/>
</dbReference>
<dbReference type="InterPro" id="IPR052273">
    <property type="entry name" value="PPIase_FKBP"/>
</dbReference>
<dbReference type="GO" id="GO:0003755">
    <property type="term" value="F:peptidyl-prolyl cis-trans isomerase activity"/>
    <property type="evidence" value="ECO:0007669"/>
    <property type="project" value="UniProtKB-KW"/>
</dbReference>
<evidence type="ECO:0000256" key="4">
    <source>
        <dbReference type="PROSITE-ProRule" id="PRU00277"/>
    </source>
</evidence>
<reference evidence="8" key="1">
    <citation type="submission" date="2016-03" db="EMBL/GenBank/DDBJ databases">
        <authorList>
            <person name="Ploux O."/>
        </authorList>
    </citation>
    <scope>NUCLEOTIDE SEQUENCE [LARGE SCALE GENOMIC DNA]</scope>
    <source>
        <strain evidence="8">UK7</strain>
    </source>
</reference>